<evidence type="ECO:0000259" key="4">
    <source>
        <dbReference type="PROSITE" id="PS50043"/>
    </source>
</evidence>
<proteinExistence type="predicted"/>
<dbReference type="CDD" id="cd06170">
    <property type="entry name" value="LuxR_C_like"/>
    <property type="match status" value="1"/>
</dbReference>
<keyword evidence="1" id="KW-0805">Transcription regulation</keyword>
<dbReference type="PROSITE" id="PS50043">
    <property type="entry name" value="HTH_LUXR_2"/>
    <property type="match status" value="1"/>
</dbReference>
<feature type="domain" description="HTH luxR-type" evidence="4">
    <location>
        <begin position="160"/>
        <end position="224"/>
    </location>
</feature>
<dbReference type="EMBL" id="JANHOH010000013">
    <property type="protein sequence ID" value="MCQ6961281.1"/>
    <property type="molecule type" value="Genomic_DNA"/>
</dbReference>
<accession>A0ABT1TAK4</accession>
<dbReference type="RefSeq" id="WP_256541451.1">
    <property type="nucleotide sequence ID" value="NZ_JANHOH010000013.1"/>
</dbReference>
<dbReference type="PANTHER" id="PTHR44688:SF16">
    <property type="entry name" value="DNA-BINDING TRANSCRIPTIONAL ACTIVATOR DEVR_DOSR"/>
    <property type="match status" value="1"/>
</dbReference>
<comment type="caution">
    <text evidence="5">The sequence shown here is derived from an EMBL/GenBank/DDBJ whole genome shotgun (WGS) entry which is preliminary data.</text>
</comment>
<keyword evidence="2" id="KW-0238">DNA-binding</keyword>
<dbReference type="SMART" id="SM00421">
    <property type="entry name" value="HTH_LUXR"/>
    <property type="match status" value="1"/>
</dbReference>
<protein>
    <submittedName>
        <fullName evidence="5">Helix-turn-helix transcriptional regulator</fullName>
    </submittedName>
</protein>
<sequence length="226" mass="26250">MLYKIDLPTELRTKIDEHLITLDHLPCVVVVHDLKERIVVYMSERGLRKLGTTMEEIRSISYDEYHNRYFNSEDAEDYVPKIMGLLERNNDDESVSFFQQVKFPDNDDWSWHLSSTKIFMRDDAGNPSLTITIAIPVDAMHHMTAKAERLLGENNFLRRNFKSYAKLTKREKEVLTQIALGKSATEIATELFISVTTAETHRKNIKQKLNASTYGLMQYARAFDLI</sequence>
<dbReference type="InterPro" id="IPR000792">
    <property type="entry name" value="Tscrpt_reg_LuxR_C"/>
</dbReference>
<dbReference type="InterPro" id="IPR016032">
    <property type="entry name" value="Sig_transdc_resp-reg_C-effctor"/>
</dbReference>
<keyword evidence="3" id="KW-0804">Transcription</keyword>
<organism evidence="5 6">
    <name type="scientific">Mucilaginibacter aquariorum</name>
    <dbReference type="NCBI Taxonomy" id="2967225"/>
    <lineage>
        <taxon>Bacteria</taxon>
        <taxon>Pseudomonadati</taxon>
        <taxon>Bacteroidota</taxon>
        <taxon>Sphingobacteriia</taxon>
        <taxon>Sphingobacteriales</taxon>
        <taxon>Sphingobacteriaceae</taxon>
        <taxon>Mucilaginibacter</taxon>
    </lineage>
</organism>
<dbReference type="SUPFAM" id="SSF55785">
    <property type="entry name" value="PYP-like sensor domain (PAS domain)"/>
    <property type="match status" value="1"/>
</dbReference>
<evidence type="ECO:0000313" key="5">
    <source>
        <dbReference type="EMBL" id="MCQ6961281.1"/>
    </source>
</evidence>
<evidence type="ECO:0000256" key="1">
    <source>
        <dbReference type="ARBA" id="ARBA00023015"/>
    </source>
</evidence>
<dbReference type="InterPro" id="IPR035965">
    <property type="entry name" value="PAS-like_dom_sf"/>
</dbReference>
<evidence type="ECO:0000256" key="2">
    <source>
        <dbReference type="ARBA" id="ARBA00023125"/>
    </source>
</evidence>
<reference evidence="5 6" key="1">
    <citation type="submission" date="2022-07" db="EMBL/GenBank/DDBJ databases">
        <title>Mucilaginibacter sp. JC4.</title>
        <authorList>
            <person name="Le V."/>
            <person name="Ko S.-R."/>
            <person name="Ahn C.-Y."/>
            <person name="Oh H.-M."/>
        </authorList>
    </citation>
    <scope>NUCLEOTIDE SEQUENCE [LARGE SCALE GENOMIC DNA]</scope>
    <source>
        <strain evidence="5 6">JC4</strain>
    </source>
</reference>
<dbReference type="Gene3D" id="1.10.10.10">
    <property type="entry name" value="Winged helix-like DNA-binding domain superfamily/Winged helix DNA-binding domain"/>
    <property type="match status" value="1"/>
</dbReference>
<keyword evidence="6" id="KW-1185">Reference proteome</keyword>
<gene>
    <name evidence="5" type="ORF">NPE20_25130</name>
</gene>
<name>A0ABT1TAK4_9SPHI</name>
<evidence type="ECO:0000313" key="6">
    <source>
        <dbReference type="Proteomes" id="UP001204376"/>
    </source>
</evidence>
<dbReference type="SUPFAM" id="SSF46894">
    <property type="entry name" value="C-terminal effector domain of the bipartite response regulators"/>
    <property type="match status" value="1"/>
</dbReference>
<dbReference type="Pfam" id="PF00196">
    <property type="entry name" value="GerE"/>
    <property type="match status" value="1"/>
</dbReference>
<dbReference type="PRINTS" id="PR00038">
    <property type="entry name" value="HTHLUXR"/>
</dbReference>
<dbReference type="InterPro" id="IPR036388">
    <property type="entry name" value="WH-like_DNA-bd_sf"/>
</dbReference>
<dbReference type="PANTHER" id="PTHR44688">
    <property type="entry name" value="DNA-BINDING TRANSCRIPTIONAL ACTIVATOR DEVR_DOSR"/>
    <property type="match status" value="1"/>
</dbReference>
<dbReference type="Proteomes" id="UP001204376">
    <property type="component" value="Unassembled WGS sequence"/>
</dbReference>
<evidence type="ECO:0000256" key="3">
    <source>
        <dbReference type="ARBA" id="ARBA00023163"/>
    </source>
</evidence>